<dbReference type="GO" id="GO:0004488">
    <property type="term" value="F:methylenetetrahydrofolate dehydrogenase (NADP+) activity"/>
    <property type="evidence" value="ECO:0007669"/>
    <property type="project" value="UniProtKB-UniRule"/>
</dbReference>
<dbReference type="EC" id="1.5.1.5" evidence="9"/>
<comment type="pathway">
    <text evidence="1 9">One-carbon metabolism; tetrahydrofolate interconversion.</text>
</comment>
<dbReference type="SUPFAM" id="SSF51735">
    <property type="entry name" value="NAD(P)-binding Rossmann-fold domains"/>
    <property type="match status" value="1"/>
</dbReference>
<comment type="catalytic activity">
    <reaction evidence="9">
        <text>(6R)-5,10-methenyltetrahydrofolate + H2O = (6R)-10-formyltetrahydrofolate + H(+)</text>
        <dbReference type="Rhea" id="RHEA:23700"/>
        <dbReference type="ChEBI" id="CHEBI:15377"/>
        <dbReference type="ChEBI" id="CHEBI:15378"/>
        <dbReference type="ChEBI" id="CHEBI:57455"/>
        <dbReference type="ChEBI" id="CHEBI:195366"/>
        <dbReference type="EC" id="3.5.4.9"/>
    </reaction>
</comment>
<dbReference type="HAMAP" id="MF_01576">
    <property type="entry name" value="THF_DHG_CYH"/>
    <property type="match status" value="1"/>
</dbReference>
<dbReference type="GO" id="GO:0005829">
    <property type="term" value="C:cytosol"/>
    <property type="evidence" value="ECO:0007669"/>
    <property type="project" value="TreeGrafter"/>
</dbReference>
<dbReference type="CDD" id="cd01080">
    <property type="entry name" value="NAD_bind_m-THF_DH_Cyclohyd"/>
    <property type="match status" value="1"/>
</dbReference>
<keyword evidence="4 9" id="KW-0378">Hydrolase</keyword>
<dbReference type="GO" id="GO:0035999">
    <property type="term" value="P:tetrahydrofolate interconversion"/>
    <property type="evidence" value="ECO:0007669"/>
    <property type="project" value="UniProtKB-UniRule"/>
</dbReference>
<dbReference type="InterPro" id="IPR020631">
    <property type="entry name" value="THF_DH/CycHdrlase_NAD-bd_dom"/>
</dbReference>
<reference evidence="12" key="1">
    <citation type="journal article" date="2020" name="mSystems">
        <title>Genome- and Community-Level Interaction Insights into Carbon Utilization and Element Cycling Functions of Hydrothermarchaeota in Hydrothermal Sediment.</title>
        <authorList>
            <person name="Zhou Z."/>
            <person name="Liu Y."/>
            <person name="Xu W."/>
            <person name="Pan J."/>
            <person name="Luo Z.H."/>
            <person name="Li M."/>
        </authorList>
    </citation>
    <scope>NUCLEOTIDE SEQUENCE [LARGE SCALE GENOMIC DNA]</scope>
    <source>
        <strain evidence="12">SpSt-609</strain>
    </source>
</reference>
<keyword evidence="9" id="KW-0368">Histidine biosynthesis</keyword>
<dbReference type="SUPFAM" id="SSF53223">
    <property type="entry name" value="Aminoacid dehydrogenase-like, N-terminal domain"/>
    <property type="match status" value="1"/>
</dbReference>
<dbReference type="Gene3D" id="3.40.50.10860">
    <property type="entry name" value="Leucine Dehydrogenase, chain A, domain 1"/>
    <property type="match status" value="1"/>
</dbReference>
<evidence type="ECO:0000259" key="11">
    <source>
        <dbReference type="Pfam" id="PF02882"/>
    </source>
</evidence>
<keyword evidence="8 9" id="KW-0511">Multifunctional enzyme</keyword>
<feature type="binding site" evidence="9">
    <location>
        <position position="223"/>
    </location>
    <ligand>
        <name>NADP(+)</name>
        <dbReference type="ChEBI" id="CHEBI:58349"/>
    </ligand>
</feature>
<feature type="domain" description="Tetrahydrofolate dehydrogenase/cyclohydrolase catalytic" evidence="10">
    <location>
        <begin position="7"/>
        <end position="111"/>
    </location>
</feature>
<protein>
    <recommendedName>
        <fullName evidence="9">Bifunctional protein FolD</fullName>
    </recommendedName>
    <domain>
        <recommendedName>
            <fullName evidence="9">Methylenetetrahydrofolate dehydrogenase</fullName>
            <ecNumber evidence="9">1.5.1.5</ecNumber>
        </recommendedName>
    </domain>
    <domain>
        <recommendedName>
            <fullName evidence="9">Methenyltetrahydrofolate cyclohydrolase</fullName>
            <ecNumber evidence="9">3.5.4.9</ecNumber>
        </recommendedName>
    </domain>
</protein>
<dbReference type="AlphaFoldDB" id="A0A7C5VPQ3"/>
<evidence type="ECO:0000256" key="1">
    <source>
        <dbReference type="ARBA" id="ARBA00004777"/>
    </source>
</evidence>
<feature type="binding site" evidence="9">
    <location>
        <begin position="155"/>
        <end position="157"/>
    </location>
    <ligand>
        <name>NADP(+)</name>
        <dbReference type="ChEBI" id="CHEBI:58349"/>
    </ligand>
</feature>
<dbReference type="InterPro" id="IPR000672">
    <property type="entry name" value="THF_DH/CycHdrlase"/>
</dbReference>
<keyword evidence="9" id="KW-0028">Amino-acid biosynthesis</keyword>
<dbReference type="InterPro" id="IPR036291">
    <property type="entry name" value="NAD(P)-bd_dom_sf"/>
</dbReference>
<organism evidence="12">
    <name type="scientific">Fervidobacterium thailandense</name>
    <dbReference type="NCBI Taxonomy" id="1008305"/>
    <lineage>
        <taxon>Bacteria</taxon>
        <taxon>Thermotogati</taxon>
        <taxon>Thermotogota</taxon>
        <taxon>Thermotogae</taxon>
        <taxon>Thermotogales</taxon>
        <taxon>Fervidobacteriaceae</taxon>
        <taxon>Fervidobacterium</taxon>
    </lineage>
</organism>
<dbReference type="PANTHER" id="PTHR48099">
    <property type="entry name" value="C-1-TETRAHYDROFOLATE SYNTHASE, CYTOPLASMIC-RELATED"/>
    <property type="match status" value="1"/>
</dbReference>
<comment type="subunit">
    <text evidence="9">Homodimer.</text>
</comment>
<dbReference type="GO" id="GO:0004477">
    <property type="term" value="F:methenyltetrahydrofolate cyclohydrolase activity"/>
    <property type="evidence" value="ECO:0007669"/>
    <property type="project" value="UniProtKB-UniRule"/>
</dbReference>
<evidence type="ECO:0000313" key="12">
    <source>
        <dbReference type="EMBL" id="HGU39700.1"/>
    </source>
</evidence>
<keyword evidence="7 9" id="KW-0486">Methionine biosynthesis</keyword>
<dbReference type="Gene3D" id="3.40.50.720">
    <property type="entry name" value="NAD(P)-binding Rossmann-like Domain"/>
    <property type="match status" value="1"/>
</dbReference>
<name>A0A7C5VPQ3_9BACT</name>
<comment type="function">
    <text evidence="9">Catalyzes the oxidation of 5,10-methylenetetrahydrofolate to 5,10-methenyltetrahydrofolate and then the hydrolysis of 5,10-methenyltetrahydrofolate to 10-formyltetrahydrofolate.</text>
</comment>
<dbReference type="InterPro" id="IPR046346">
    <property type="entry name" value="Aminoacid_DH-like_N_sf"/>
</dbReference>
<dbReference type="EC" id="3.5.4.9" evidence="9"/>
<proteinExistence type="inferred from homology"/>
<dbReference type="UniPathway" id="UPA00193"/>
<keyword evidence="5 9" id="KW-0521">NADP</keyword>
<dbReference type="InterPro" id="IPR020630">
    <property type="entry name" value="THF_DH/CycHdrlase_cat_dom"/>
</dbReference>
<dbReference type="Pfam" id="PF00763">
    <property type="entry name" value="THF_DHG_CYH"/>
    <property type="match status" value="1"/>
</dbReference>
<evidence type="ECO:0000256" key="9">
    <source>
        <dbReference type="HAMAP-Rule" id="MF_01576"/>
    </source>
</evidence>
<dbReference type="GO" id="GO:0009086">
    <property type="term" value="P:methionine biosynthetic process"/>
    <property type="evidence" value="ECO:0007669"/>
    <property type="project" value="UniProtKB-KW"/>
</dbReference>
<evidence type="ECO:0000256" key="7">
    <source>
        <dbReference type="ARBA" id="ARBA00023167"/>
    </source>
</evidence>
<dbReference type="PRINTS" id="PR00085">
    <property type="entry name" value="THFDHDRGNASE"/>
</dbReference>
<keyword evidence="3 9" id="KW-0658">Purine biosynthesis</keyword>
<evidence type="ECO:0000256" key="8">
    <source>
        <dbReference type="ARBA" id="ARBA00023268"/>
    </source>
</evidence>
<evidence type="ECO:0000256" key="5">
    <source>
        <dbReference type="ARBA" id="ARBA00022857"/>
    </source>
</evidence>
<comment type="catalytic activity">
    <reaction evidence="9">
        <text>(6R)-5,10-methylene-5,6,7,8-tetrahydrofolate + NADP(+) = (6R)-5,10-methenyltetrahydrofolate + NADPH</text>
        <dbReference type="Rhea" id="RHEA:22812"/>
        <dbReference type="ChEBI" id="CHEBI:15636"/>
        <dbReference type="ChEBI" id="CHEBI:57455"/>
        <dbReference type="ChEBI" id="CHEBI:57783"/>
        <dbReference type="ChEBI" id="CHEBI:58349"/>
        <dbReference type="EC" id="1.5.1.5"/>
    </reaction>
</comment>
<evidence type="ECO:0000259" key="10">
    <source>
        <dbReference type="Pfam" id="PF00763"/>
    </source>
</evidence>
<dbReference type="GO" id="GO:0006164">
    <property type="term" value="P:purine nucleotide biosynthetic process"/>
    <property type="evidence" value="ECO:0007669"/>
    <property type="project" value="UniProtKB-KW"/>
</dbReference>
<dbReference type="GO" id="GO:0000105">
    <property type="term" value="P:L-histidine biosynthetic process"/>
    <property type="evidence" value="ECO:0007669"/>
    <property type="project" value="UniProtKB-KW"/>
</dbReference>
<dbReference type="Pfam" id="PF02882">
    <property type="entry name" value="THF_DHG_CYH_C"/>
    <property type="match status" value="1"/>
</dbReference>
<comment type="caution">
    <text evidence="12">The sequence shown here is derived from an EMBL/GenBank/DDBJ whole genome shotgun (WGS) entry which is preliminary data.</text>
</comment>
<comment type="similarity">
    <text evidence="9">Belongs to the tetrahydrofolate dehydrogenase/cyclohydrolase family.</text>
</comment>
<feature type="domain" description="Tetrahydrofolate dehydrogenase/cyclohydrolase NAD(P)-binding" evidence="11">
    <location>
        <begin position="130"/>
        <end position="270"/>
    </location>
</feature>
<evidence type="ECO:0000256" key="6">
    <source>
        <dbReference type="ARBA" id="ARBA00023002"/>
    </source>
</evidence>
<sequence length="274" mass="29741">MFVNVEPLYASIVEDVRTRVSNLPRPPKLAVVTFQPDPSTQSYLKSQEKMAKRLGIEYAVFEVPKVTELKQILSKLSTDINIDGILLTHPLPNGVSEFELVSLISPEKDVEGRNPHSLGSLMYDAFAFAPCTAEAVVRIIKYLTEPAGKRVVIVGRSVTVGKPVAMLLAQKGVDATVTICHSRTPDIQLITKEADIVVVAIGKAKHLTKEYFKPGALVVDVGINVEENEIVGDVEPSVAEICELTPVPGGVGKITTVVLMEHVVKAAERRILGK</sequence>
<evidence type="ECO:0000256" key="4">
    <source>
        <dbReference type="ARBA" id="ARBA00022801"/>
    </source>
</evidence>
<keyword evidence="2 9" id="KW-0554">One-carbon metabolism</keyword>
<dbReference type="EMBL" id="DSZY01000005">
    <property type="protein sequence ID" value="HGU39700.1"/>
    <property type="molecule type" value="Genomic_DNA"/>
</dbReference>
<keyword evidence="6 9" id="KW-0560">Oxidoreductase</keyword>
<comment type="caution">
    <text evidence="9">Lacks conserved residue(s) required for the propagation of feature annotation.</text>
</comment>
<evidence type="ECO:0000256" key="3">
    <source>
        <dbReference type="ARBA" id="ARBA00022755"/>
    </source>
</evidence>
<evidence type="ECO:0000256" key="2">
    <source>
        <dbReference type="ARBA" id="ARBA00022563"/>
    </source>
</evidence>
<gene>
    <name evidence="9" type="primary">folD</name>
    <name evidence="12" type="ORF">ENT77_00640</name>
</gene>
<dbReference type="PANTHER" id="PTHR48099:SF5">
    <property type="entry name" value="C-1-TETRAHYDROFOLATE SYNTHASE, CYTOPLASMIC"/>
    <property type="match status" value="1"/>
</dbReference>
<accession>A0A7C5VPQ3</accession>